<dbReference type="AlphaFoldDB" id="A0A6J6P7F2"/>
<name>A0A6J6P7F2_9ZZZZ</name>
<feature type="region of interest" description="Disordered" evidence="1">
    <location>
        <begin position="120"/>
        <end position="182"/>
    </location>
</feature>
<organism evidence="2">
    <name type="scientific">freshwater metagenome</name>
    <dbReference type="NCBI Taxonomy" id="449393"/>
    <lineage>
        <taxon>unclassified sequences</taxon>
        <taxon>metagenomes</taxon>
        <taxon>ecological metagenomes</taxon>
    </lineage>
</organism>
<accession>A0A6J6P7F2</accession>
<evidence type="ECO:0000313" key="2">
    <source>
        <dbReference type="EMBL" id="CAB4694332.1"/>
    </source>
</evidence>
<protein>
    <submittedName>
        <fullName evidence="2">Unannotated protein</fullName>
    </submittedName>
</protein>
<dbReference type="EMBL" id="CAEZXK010000048">
    <property type="protein sequence ID" value="CAB4694332.1"/>
    <property type="molecule type" value="Genomic_DNA"/>
</dbReference>
<proteinExistence type="predicted"/>
<feature type="compositionally biased region" description="Basic residues" evidence="1">
    <location>
        <begin position="134"/>
        <end position="146"/>
    </location>
</feature>
<gene>
    <name evidence="2" type="ORF">UFOPK2370_01162</name>
</gene>
<sequence length="182" mass="21465">MQPLWLSRYRAVGANSARSLQPCRLASDCPNREPGRAKPFLPDRSVCVQASRTSHRVRLLPHRAPHTSRFELQPLARRLSSWQLSRRAPQPAMRRVRSALAWFLRLRVWFRPANRVQQLRRRPKCRHDLPQRLRLPRARVNRHRQSRQLERDRQRPRRYASMIRAPHDAHRQSPGSILGAAA</sequence>
<reference evidence="2" key="1">
    <citation type="submission" date="2020-05" db="EMBL/GenBank/DDBJ databases">
        <authorList>
            <person name="Chiriac C."/>
            <person name="Salcher M."/>
            <person name="Ghai R."/>
            <person name="Kavagutti S V."/>
        </authorList>
    </citation>
    <scope>NUCLEOTIDE SEQUENCE</scope>
</reference>
<evidence type="ECO:0000256" key="1">
    <source>
        <dbReference type="SAM" id="MobiDB-lite"/>
    </source>
</evidence>